<comment type="similarity">
    <text evidence="1">Belongs to the UPF0065 (bug) family.</text>
</comment>
<name>A0AAE3SY32_9BURK</name>
<dbReference type="InterPro" id="IPR005064">
    <property type="entry name" value="BUG"/>
</dbReference>
<sequence>MREISVRRRACLLLAALTAASPVLSQTNRAIRVLVPGPAGSGMDAYLRAVSPAVSAKIGNPLVIENLPGAGGTLATAQAARASNDGHTLLIVSSNHVINPSLYKSLPYDVINDFSPVTIVGTVPMVMVASPGLAARTIPELIVQMKAKPGEFNFGSLGVGTVLHLAGAAFNIEAGVSTNHVPYKDASSLIADLANGQIQIAYLALPSVAQLVKAGRIKAMGVTNAQRAPAMPDVPAIAEFVPGYAMDAWIALLAPKGMALAQSKKYFEAFKEAMSDSAAKEALSAQGMIPILMPPEKVRGFMQEELAKQTALAHRVGLTAQ</sequence>
<dbReference type="Gene3D" id="3.40.190.10">
    <property type="entry name" value="Periplasmic binding protein-like II"/>
    <property type="match status" value="1"/>
</dbReference>
<reference evidence="3" key="1">
    <citation type="submission" date="2023-01" db="EMBL/GenBank/DDBJ databases">
        <title>Xenophilus mangrovi sp. nov., isolated from soil of Mangrove nature reserve.</title>
        <authorList>
            <person name="Xu S."/>
            <person name="Liu Z."/>
            <person name="Xu Y."/>
        </authorList>
    </citation>
    <scope>NUCLEOTIDE SEQUENCE</scope>
    <source>
        <strain evidence="3">YW8</strain>
    </source>
</reference>
<evidence type="ECO:0000256" key="2">
    <source>
        <dbReference type="SAM" id="SignalP"/>
    </source>
</evidence>
<organism evidence="3 4">
    <name type="scientific">Xenophilus arseniciresistens</name>
    <dbReference type="NCBI Taxonomy" id="1283306"/>
    <lineage>
        <taxon>Bacteria</taxon>
        <taxon>Pseudomonadati</taxon>
        <taxon>Pseudomonadota</taxon>
        <taxon>Betaproteobacteria</taxon>
        <taxon>Burkholderiales</taxon>
        <taxon>Comamonadaceae</taxon>
        <taxon>Xenophilus</taxon>
    </lineage>
</organism>
<dbReference type="PANTHER" id="PTHR42928">
    <property type="entry name" value="TRICARBOXYLATE-BINDING PROTEIN"/>
    <property type="match status" value="1"/>
</dbReference>
<feature type="chain" id="PRO_5042249509" evidence="2">
    <location>
        <begin position="26"/>
        <end position="321"/>
    </location>
</feature>
<keyword evidence="4" id="KW-1185">Reference proteome</keyword>
<dbReference type="Gene3D" id="3.40.190.150">
    <property type="entry name" value="Bordetella uptake gene, domain 1"/>
    <property type="match status" value="1"/>
</dbReference>
<dbReference type="PIRSF" id="PIRSF017082">
    <property type="entry name" value="YflP"/>
    <property type="match status" value="1"/>
</dbReference>
<evidence type="ECO:0000313" key="4">
    <source>
        <dbReference type="Proteomes" id="UP001212602"/>
    </source>
</evidence>
<accession>A0AAE3SY32</accession>
<dbReference type="InterPro" id="IPR042100">
    <property type="entry name" value="Bug_dom1"/>
</dbReference>
<feature type="signal peptide" evidence="2">
    <location>
        <begin position="1"/>
        <end position="25"/>
    </location>
</feature>
<dbReference type="Proteomes" id="UP001212602">
    <property type="component" value="Unassembled WGS sequence"/>
</dbReference>
<dbReference type="SUPFAM" id="SSF53850">
    <property type="entry name" value="Periplasmic binding protein-like II"/>
    <property type="match status" value="1"/>
</dbReference>
<dbReference type="RefSeq" id="WP_271426363.1">
    <property type="nucleotide sequence ID" value="NZ_JAQIPB010000001.1"/>
</dbReference>
<dbReference type="PANTHER" id="PTHR42928:SF5">
    <property type="entry name" value="BLR1237 PROTEIN"/>
    <property type="match status" value="1"/>
</dbReference>
<comment type="caution">
    <text evidence="3">The sequence shown here is derived from an EMBL/GenBank/DDBJ whole genome shotgun (WGS) entry which is preliminary data.</text>
</comment>
<dbReference type="Pfam" id="PF03401">
    <property type="entry name" value="TctC"/>
    <property type="match status" value="1"/>
</dbReference>
<dbReference type="AlphaFoldDB" id="A0AAE3SY32"/>
<evidence type="ECO:0000256" key="1">
    <source>
        <dbReference type="ARBA" id="ARBA00006987"/>
    </source>
</evidence>
<keyword evidence="2" id="KW-0732">Signal</keyword>
<dbReference type="EMBL" id="JAQIPB010000001">
    <property type="protein sequence ID" value="MDA7415100.1"/>
    <property type="molecule type" value="Genomic_DNA"/>
</dbReference>
<gene>
    <name evidence="3" type="ORF">PGB34_01865</name>
</gene>
<evidence type="ECO:0000313" key="3">
    <source>
        <dbReference type="EMBL" id="MDA7415100.1"/>
    </source>
</evidence>
<proteinExistence type="inferred from homology"/>
<protein>
    <submittedName>
        <fullName evidence="3">Tripartite tricarboxylate transporter substrate-binding protein</fullName>
    </submittedName>
</protein>